<dbReference type="GO" id="GO:0016020">
    <property type="term" value="C:membrane"/>
    <property type="evidence" value="ECO:0007669"/>
    <property type="project" value="InterPro"/>
</dbReference>
<dbReference type="EMBL" id="FUWV01000005">
    <property type="protein sequence ID" value="SJZ57846.1"/>
    <property type="molecule type" value="Genomic_DNA"/>
</dbReference>
<evidence type="ECO:0000313" key="10">
    <source>
        <dbReference type="Proteomes" id="UP000196365"/>
    </source>
</evidence>
<dbReference type="GO" id="GO:0006508">
    <property type="term" value="P:proteolysis"/>
    <property type="evidence" value="ECO:0007669"/>
    <property type="project" value="UniProtKB-KW"/>
</dbReference>
<dbReference type="RefSeq" id="WP_087678525.1">
    <property type="nucleotide sequence ID" value="NZ_FUWV01000005.1"/>
</dbReference>
<evidence type="ECO:0000256" key="4">
    <source>
        <dbReference type="ARBA" id="ARBA00022692"/>
    </source>
</evidence>
<feature type="transmembrane region" description="Helical" evidence="8">
    <location>
        <begin position="106"/>
        <end position="126"/>
    </location>
</feature>
<dbReference type="GO" id="GO:0008233">
    <property type="term" value="F:peptidase activity"/>
    <property type="evidence" value="ECO:0007669"/>
    <property type="project" value="UniProtKB-KW"/>
</dbReference>
<keyword evidence="3" id="KW-0645">Protease</keyword>
<reference evidence="9 10" key="1">
    <citation type="submission" date="2017-02" db="EMBL/GenBank/DDBJ databases">
        <authorList>
            <person name="Peterson S.W."/>
        </authorList>
    </citation>
    <scope>NUCLEOTIDE SEQUENCE [LARGE SCALE GENOMIC DNA]</scope>
    <source>
        <strain evidence="9 10">DSM 15102</strain>
    </source>
</reference>
<accession>A0A1T4LTA6</accession>
<sequence length="212" mass="24172">MIKRVSLNLAKSLGKNLQSSDSEIEVYSYALEVLLCSTIKFMIIMGTAYLLGVADIAIFYLISFILLRRFGGGVHCSTYAKCLMTGLLSTIFAVKLAESIFISLKIFLFLLLFLIGMGSICIFKWVPAGTEKHKVTQPEKRRQRKIKTAFVFIGICIFSVFFYFFQYFSYAFSMILGGFFSFYLMTPIGYKTIDIIENKFHITKEEGRENNA</sequence>
<gene>
    <name evidence="9" type="ORF">SAMN02745973_01070</name>
</gene>
<name>A0A1T4LTA6_9FIRM</name>
<feature type="transmembrane region" description="Helical" evidence="8">
    <location>
        <begin position="41"/>
        <end position="67"/>
    </location>
</feature>
<feature type="transmembrane region" description="Helical" evidence="8">
    <location>
        <begin position="171"/>
        <end position="190"/>
    </location>
</feature>
<evidence type="ECO:0000313" key="9">
    <source>
        <dbReference type="EMBL" id="SJZ57846.1"/>
    </source>
</evidence>
<feature type="transmembrane region" description="Helical" evidence="8">
    <location>
        <begin position="79"/>
        <end position="100"/>
    </location>
</feature>
<keyword evidence="7 8" id="KW-0472">Membrane</keyword>
<dbReference type="InterPro" id="IPR006741">
    <property type="entry name" value="AgrB"/>
</dbReference>
<keyword evidence="4 8" id="KW-0812">Transmembrane</keyword>
<evidence type="ECO:0000256" key="5">
    <source>
        <dbReference type="ARBA" id="ARBA00022801"/>
    </source>
</evidence>
<keyword evidence="1" id="KW-1003">Cell membrane</keyword>
<keyword evidence="2" id="KW-0673">Quorum sensing</keyword>
<organism evidence="9 10">
    <name type="scientific">Garciella nitratireducens DSM 15102</name>
    <dbReference type="NCBI Taxonomy" id="1121911"/>
    <lineage>
        <taxon>Bacteria</taxon>
        <taxon>Bacillati</taxon>
        <taxon>Bacillota</taxon>
        <taxon>Clostridia</taxon>
        <taxon>Eubacteriales</taxon>
        <taxon>Eubacteriaceae</taxon>
        <taxon>Garciella</taxon>
    </lineage>
</organism>
<dbReference type="GO" id="GO:0009372">
    <property type="term" value="P:quorum sensing"/>
    <property type="evidence" value="ECO:0007669"/>
    <property type="project" value="UniProtKB-KW"/>
</dbReference>
<evidence type="ECO:0000256" key="8">
    <source>
        <dbReference type="SAM" id="Phobius"/>
    </source>
</evidence>
<proteinExistence type="predicted"/>
<dbReference type="OrthoDB" id="2854767at2"/>
<keyword evidence="10" id="KW-1185">Reference proteome</keyword>
<dbReference type="Pfam" id="PF04647">
    <property type="entry name" value="AgrB"/>
    <property type="match status" value="1"/>
</dbReference>
<dbReference type="AlphaFoldDB" id="A0A1T4LTA6"/>
<evidence type="ECO:0000256" key="2">
    <source>
        <dbReference type="ARBA" id="ARBA00022654"/>
    </source>
</evidence>
<protein>
    <submittedName>
        <fullName evidence="9">Accessory gene regulator B</fullName>
    </submittedName>
</protein>
<evidence type="ECO:0000256" key="3">
    <source>
        <dbReference type="ARBA" id="ARBA00022670"/>
    </source>
</evidence>
<evidence type="ECO:0000256" key="7">
    <source>
        <dbReference type="ARBA" id="ARBA00023136"/>
    </source>
</evidence>
<dbReference type="SMART" id="SM00793">
    <property type="entry name" value="AgrB"/>
    <property type="match status" value="1"/>
</dbReference>
<keyword evidence="5" id="KW-0378">Hydrolase</keyword>
<keyword evidence="6 8" id="KW-1133">Transmembrane helix</keyword>
<evidence type="ECO:0000256" key="1">
    <source>
        <dbReference type="ARBA" id="ARBA00022475"/>
    </source>
</evidence>
<feature type="transmembrane region" description="Helical" evidence="8">
    <location>
        <begin position="146"/>
        <end position="165"/>
    </location>
</feature>
<dbReference type="Proteomes" id="UP000196365">
    <property type="component" value="Unassembled WGS sequence"/>
</dbReference>
<evidence type="ECO:0000256" key="6">
    <source>
        <dbReference type="ARBA" id="ARBA00022989"/>
    </source>
</evidence>